<dbReference type="InterPro" id="IPR029032">
    <property type="entry name" value="AhpD-like"/>
</dbReference>
<dbReference type="SUPFAM" id="SSF69118">
    <property type="entry name" value="AhpD-like"/>
    <property type="match status" value="1"/>
</dbReference>
<protein>
    <submittedName>
        <fullName evidence="2">4-carboxymuconolactone decarboxylase</fullName>
    </submittedName>
</protein>
<dbReference type="Gene3D" id="1.20.1290.10">
    <property type="entry name" value="AhpD-like"/>
    <property type="match status" value="1"/>
</dbReference>
<dbReference type="Pfam" id="PF02627">
    <property type="entry name" value="CMD"/>
    <property type="match status" value="1"/>
</dbReference>
<evidence type="ECO:0000313" key="3">
    <source>
        <dbReference type="Proteomes" id="UP000182841"/>
    </source>
</evidence>
<dbReference type="Proteomes" id="UP000182841">
    <property type="component" value="Unassembled WGS sequence"/>
</dbReference>
<sequence length="142" mass="15338">MPDEHARRMARGREMMRRISPERGESMVAELRAVAPDFEELLVGIAFADVWTRSVLSLRERALVRLGALTALGSPDAAVAANIDSAQHIGLSDEEISEAFLQTIPYCGFPHVIGALMALKSMRESEPAGGAGPRGHTTSEEP</sequence>
<dbReference type="GO" id="GO:0051920">
    <property type="term" value="F:peroxiredoxin activity"/>
    <property type="evidence" value="ECO:0007669"/>
    <property type="project" value="InterPro"/>
</dbReference>
<dbReference type="InterPro" id="IPR052512">
    <property type="entry name" value="4CMD/NDH-1_regulator"/>
</dbReference>
<keyword evidence="3" id="KW-1185">Reference proteome</keyword>
<feature type="domain" description="Carboxymuconolactone decarboxylase-like" evidence="1">
    <location>
        <begin position="36"/>
        <end position="120"/>
    </location>
</feature>
<gene>
    <name evidence="2" type="ORF">SAMN05421870_103375</name>
</gene>
<accession>A0A1H9R8U6</accession>
<evidence type="ECO:0000259" key="1">
    <source>
        <dbReference type="Pfam" id="PF02627"/>
    </source>
</evidence>
<proteinExistence type="predicted"/>
<dbReference type="PANTHER" id="PTHR33570:SF2">
    <property type="entry name" value="CARBOXYMUCONOLACTONE DECARBOXYLASE-LIKE DOMAIN-CONTAINING PROTEIN"/>
    <property type="match status" value="1"/>
</dbReference>
<dbReference type="RefSeq" id="WP_143081826.1">
    <property type="nucleotide sequence ID" value="NZ_FOGO01000003.1"/>
</dbReference>
<dbReference type="PANTHER" id="PTHR33570">
    <property type="entry name" value="4-CARBOXYMUCONOLACTONE DECARBOXYLASE FAMILY PROTEIN"/>
    <property type="match status" value="1"/>
</dbReference>
<dbReference type="AlphaFoldDB" id="A0A1H9R8U6"/>
<organism evidence="2 3">
    <name type="scientific">Streptomyces qinglanensis</name>
    <dbReference type="NCBI Taxonomy" id="943816"/>
    <lineage>
        <taxon>Bacteria</taxon>
        <taxon>Bacillati</taxon>
        <taxon>Actinomycetota</taxon>
        <taxon>Actinomycetes</taxon>
        <taxon>Kitasatosporales</taxon>
        <taxon>Streptomycetaceae</taxon>
        <taxon>Streptomyces</taxon>
    </lineage>
</organism>
<dbReference type="OrthoDB" id="9802489at2"/>
<dbReference type="InterPro" id="IPR003779">
    <property type="entry name" value="CMD-like"/>
</dbReference>
<dbReference type="EMBL" id="FOGO01000003">
    <property type="protein sequence ID" value="SER68955.1"/>
    <property type="molecule type" value="Genomic_DNA"/>
</dbReference>
<evidence type="ECO:0000313" key="2">
    <source>
        <dbReference type="EMBL" id="SER68955.1"/>
    </source>
</evidence>
<name>A0A1H9R8U6_9ACTN</name>
<reference evidence="3" key="1">
    <citation type="submission" date="2016-10" db="EMBL/GenBank/DDBJ databases">
        <authorList>
            <person name="Varghese N."/>
            <person name="Submissions S."/>
        </authorList>
    </citation>
    <scope>NUCLEOTIDE SEQUENCE [LARGE SCALE GENOMIC DNA]</scope>
    <source>
        <strain evidence="3">CGMCC 4.6825</strain>
    </source>
</reference>